<evidence type="ECO:0000256" key="2">
    <source>
        <dbReference type="ARBA" id="ARBA00022737"/>
    </source>
</evidence>
<evidence type="ECO:0000256" key="4">
    <source>
        <dbReference type="SAM" id="SignalP"/>
    </source>
</evidence>
<gene>
    <name evidence="5" type="ORF">GPM918_LOCUS1027</name>
    <name evidence="6" type="ORF">SRO942_LOCUS1027</name>
</gene>
<keyword evidence="1" id="KW-0433">Leucine-rich repeat</keyword>
<dbReference type="SUPFAM" id="SSF101898">
    <property type="entry name" value="NHL repeat"/>
    <property type="match status" value="1"/>
</dbReference>
<proteinExistence type="predicted"/>
<keyword evidence="4" id="KW-0732">Signal</keyword>
<organism evidence="5 7">
    <name type="scientific">Didymodactylos carnosus</name>
    <dbReference type="NCBI Taxonomy" id="1234261"/>
    <lineage>
        <taxon>Eukaryota</taxon>
        <taxon>Metazoa</taxon>
        <taxon>Spiralia</taxon>
        <taxon>Gnathifera</taxon>
        <taxon>Rotifera</taxon>
        <taxon>Eurotatoria</taxon>
        <taxon>Bdelloidea</taxon>
        <taxon>Philodinida</taxon>
        <taxon>Philodinidae</taxon>
        <taxon>Didymodactylos</taxon>
    </lineage>
</organism>
<evidence type="ECO:0000256" key="3">
    <source>
        <dbReference type="SAM" id="MobiDB-lite"/>
    </source>
</evidence>
<feature type="region of interest" description="Disordered" evidence="3">
    <location>
        <begin position="750"/>
        <end position="926"/>
    </location>
</feature>
<evidence type="ECO:0000313" key="7">
    <source>
        <dbReference type="Proteomes" id="UP000663829"/>
    </source>
</evidence>
<dbReference type="EMBL" id="CAJOBC010000088">
    <property type="protein sequence ID" value="CAF3534550.1"/>
    <property type="molecule type" value="Genomic_DNA"/>
</dbReference>
<feature type="signal peptide" evidence="4">
    <location>
        <begin position="1"/>
        <end position="23"/>
    </location>
</feature>
<feature type="compositionally biased region" description="Polar residues" evidence="3">
    <location>
        <begin position="873"/>
        <end position="897"/>
    </location>
</feature>
<dbReference type="PANTHER" id="PTHR48051">
    <property type="match status" value="1"/>
</dbReference>
<dbReference type="SUPFAM" id="SSF52058">
    <property type="entry name" value="L domain-like"/>
    <property type="match status" value="1"/>
</dbReference>
<dbReference type="OrthoDB" id="676979at2759"/>
<feature type="region of interest" description="Disordered" evidence="3">
    <location>
        <begin position="1384"/>
        <end position="1423"/>
    </location>
</feature>
<keyword evidence="2" id="KW-0677">Repeat</keyword>
<feature type="compositionally biased region" description="Polar residues" evidence="3">
    <location>
        <begin position="772"/>
        <end position="809"/>
    </location>
</feature>
<dbReference type="InterPro" id="IPR009060">
    <property type="entry name" value="UBA-like_sf"/>
</dbReference>
<protein>
    <submittedName>
        <fullName evidence="5">Uncharacterized protein</fullName>
    </submittedName>
</protein>
<dbReference type="EMBL" id="CAJNOQ010000088">
    <property type="protein sequence ID" value="CAF0754378.1"/>
    <property type="molecule type" value="Genomic_DNA"/>
</dbReference>
<feature type="region of interest" description="Disordered" evidence="3">
    <location>
        <begin position="1060"/>
        <end position="1088"/>
    </location>
</feature>
<dbReference type="InterPro" id="IPR032675">
    <property type="entry name" value="LRR_dom_sf"/>
</dbReference>
<dbReference type="InterPro" id="IPR050216">
    <property type="entry name" value="LRR_domain-containing"/>
</dbReference>
<reference evidence="5" key="1">
    <citation type="submission" date="2021-02" db="EMBL/GenBank/DDBJ databases">
        <authorList>
            <person name="Nowell W R."/>
        </authorList>
    </citation>
    <scope>NUCLEOTIDE SEQUENCE</scope>
</reference>
<dbReference type="Gene3D" id="3.80.10.10">
    <property type="entry name" value="Ribonuclease Inhibitor"/>
    <property type="match status" value="2"/>
</dbReference>
<dbReference type="Pfam" id="PF13855">
    <property type="entry name" value="LRR_8"/>
    <property type="match status" value="2"/>
</dbReference>
<accession>A0A813PHV8</accession>
<dbReference type="SUPFAM" id="SSF46934">
    <property type="entry name" value="UBA-like"/>
    <property type="match status" value="1"/>
</dbReference>
<dbReference type="Gene3D" id="1.10.8.10">
    <property type="entry name" value="DNA helicase RuvA subunit, C-terminal domain"/>
    <property type="match status" value="1"/>
</dbReference>
<feature type="region of interest" description="Disordered" evidence="3">
    <location>
        <begin position="1162"/>
        <end position="1211"/>
    </location>
</feature>
<feature type="compositionally biased region" description="Low complexity" evidence="3">
    <location>
        <begin position="1069"/>
        <end position="1078"/>
    </location>
</feature>
<comment type="caution">
    <text evidence="5">The sequence shown here is derived from an EMBL/GenBank/DDBJ whole genome shotgun (WGS) entry which is preliminary data.</text>
</comment>
<feature type="compositionally biased region" description="Polar residues" evidence="3">
    <location>
        <begin position="750"/>
        <end position="759"/>
    </location>
</feature>
<evidence type="ECO:0000256" key="1">
    <source>
        <dbReference type="ARBA" id="ARBA00022614"/>
    </source>
</evidence>
<feature type="compositionally biased region" description="Polar residues" evidence="3">
    <location>
        <begin position="1169"/>
        <end position="1211"/>
    </location>
</feature>
<evidence type="ECO:0000313" key="6">
    <source>
        <dbReference type="EMBL" id="CAF3534550.1"/>
    </source>
</evidence>
<dbReference type="SMART" id="SM00369">
    <property type="entry name" value="LRR_TYP"/>
    <property type="match status" value="5"/>
</dbReference>
<sequence length="1669" mass="192847">MKIYLLHTLCNLFQLQLMTTTQQFTWNNSTYLQKYRTIYPTLIVTTTTTTTAMKLSDTNTKAQQYYNTITSTSPPWGKSLSKIIMYIETSHFLSNFLGCRFVSLNRLECRNYYNFHLTSYSFCENNYFKYVLIDELILHNDYNCFDIQWQCYVEIDHSWTKCLTSLKKLIIKNLSFIILLPKTTSYDEKTPPKLDYLKIENTHGSVTELLNLFYFSNLSSIFIQNLYPRWTGLDLYSMYIKTFHTRNVIPKQFWLNVVDWYPVIYLNVQQKSLIKNWLHAITCLHIELGNCITYQQDMIYLRDIFTSRMEFKQNNNNELFCYMDRGTKRHHWTEIVELKYSCCQPVPYRTANSIVHMTERKEECFYQFLKERYTINSRTDLLDFYDNFKYVESYRIPYLRPRQYISSPLKLHNAYSSVWSKPPNFYNNPLSITQKLDVNKITIEYTWLSTVEAHNDGRFLMADNANHKLFLLDHQGRYRIDLTSLYLNQLKYTSSSSTNQHYSFHQIRIDFDGYIFMIPLLCYEFYIFSPINQLYKILTANTLNMSVLHGDCMAVAHSGLIYVCDNTNRAIRTYTRVGIFQKMFRIDYLPLKLFISNNLLFTYSLEKVASIRLYTVIGTYVQTLYMCAYNLPNDINWFRGKYFLTCGTTMTTSTHSTDDIKTQTQLLTDSNNNMIRNFKNRNEKTYAEELRIAKLIDHNIDDATIKEKISKIQQSIPNSASFDLDTIAYALHASDYNVQSAIEILESGSSELQNSTQKSSETDTVAHDKEQQQAPFSSSNRPSEQQQSLPPQTFTQTISSTPQLNNIRTSRPSSSRVPGRGGPFLDNSRFDGNYSPKPSNNGGSNHNRLRYPNRNALSRNRRGPYYEPRTNDKQQPQQLSENKQSRDNYLQQSPSDTKISEELNENFIRDDDSRTSPTDLTNESLNDEYESTVKSLTFNNSLQTPSSVPISLLTLDVDVKKPDNALPPRSFKNRNALTSHTQAASLLDNSSTCNNKPNEPSKLAVSMHEAVQYSNKPIDVQFGDIHWVNGNADESIPAAIEDSMNCLRISSTDEEHLTTLPVKNDQQTSPHSSSFSSPNTLTMKCNTDLYPEDLSSNFNGTNDKNDNESDILSYPQQELSSPSTNLLTKPVWSNFQQNKSSLSESNLTSNNSVINNSAHLSDHLKQHPEQSSSTSYVQPQSNPSSSQKIPPHTTNSSTTMIQHSTRNGNNQQHQQLYNSNLFQQQQQPHGISLINMQANVPSSGTYTQMTRDMYPVNYQQQPHAWNQQPLHYIKNSQNKNIRQPPVSHHPNMYHPTQAFQTPSPTYQLYPILSYDGALYSPSFDQQNTFFLSSPYHQTAPTPKSPSGNMGKSSTLSATAATFTAPPTILPIYPNSYPYALQTNTTTTDRSYQTDKHDNRNSPNNRNSHYSNPNYQNSNRMNNTDWNRIPSKVRKAIEDCLEKGGENFDLNDIQLDSFVDFWNLFSSHLRRLIQLNLSHNKFKSLPQNIADLSHLQVLNLTNNNLEELPLTISVLSKLRILKLGFNRLSTLPVSLGSCYTLEILDLTGNELNENTIPNSFFKLKIRALYLGDNKFETIPTNIEYLENLQILVFRHNNLSHIPYQIGRLKNLKELHIQHNKLQILPPDLDLLGQKHIFRYDPNPFVPEINAQLKLGLTHLFDYLKSDDYYQ</sequence>
<dbReference type="PROSITE" id="PS51450">
    <property type="entry name" value="LRR"/>
    <property type="match status" value="3"/>
</dbReference>
<feature type="chain" id="PRO_5036222588" evidence="4">
    <location>
        <begin position="24"/>
        <end position="1669"/>
    </location>
</feature>
<feature type="compositionally biased region" description="Polar residues" evidence="3">
    <location>
        <begin position="836"/>
        <end position="846"/>
    </location>
</feature>
<feature type="compositionally biased region" description="Basic and acidic residues" evidence="3">
    <location>
        <begin position="760"/>
        <end position="771"/>
    </location>
</feature>
<feature type="compositionally biased region" description="Polar residues" evidence="3">
    <location>
        <begin position="915"/>
        <end position="924"/>
    </location>
</feature>
<dbReference type="GO" id="GO:0005737">
    <property type="term" value="C:cytoplasm"/>
    <property type="evidence" value="ECO:0007669"/>
    <property type="project" value="TreeGrafter"/>
</dbReference>
<dbReference type="Proteomes" id="UP000681722">
    <property type="component" value="Unassembled WGS sequence"/>
</dbReference>
<dbReference type="CDD" id="cd14279">
    <property type="entry name" value="CUE"/>
    <property type="match status" value="1"/>
</dbReference>
<dbReference type="InterPro" id="IPR003591">
    <property type="entry name" value="Leu-rich_rpt_typical-subtyp"/>
</dbReference>
<name>A0A813PHV8_9BILA</name>
<dbReference type="PANTHER" id="PTHR48051:SF1">
    <property type="entry name" value="RAS SUPPRESSOR PROTEIN 1"/>
    <property type="match status" value="1"/>
</dbReference>
<dbReference type="SMART" id="SM00364">
    <property type="entry name" value="LRR_BAC"/>
    <property type="match status" value="4"/>
</dbReference>
<keyword evidence="7" id="KW-1185">Reference proteome</keyword>
<evidence type="ECO:0000313" key="5">
    <source>
        <dbReference type="EMBL" id="CAF0754378.1"/>
    </source>
</evidence>
<dbReference type="Proteomes" id="UP000663829">
    <property type="component" value="Unassembled WGS sequence"/>
</dbReference>
<feature type="compositionally biased region" description="Polar residues" evidence="3">
    <location>
        <begin position="1400"/>
        <end position="1423"/>
    </location>
</feature>
<dbReference type="InterPro" id="IPR001611">
    <property type="entry name" value="Leu-rich_rpt"/>
</dbReference>